<evidence type="ECO:0000256" key="4">
    <source>
        <dbReference type="ARBA" id="ARBA00022448"/>
    </source>
</evidence>
<evidence type="ECO:0000256" key="7">
    <source>
        <dbReference type="ARBA" id="ARBA00022989"/>
    </source>
</evidence>
<evidence type="ECO:0000313" key="11">
    <source>
        <dbReference type="Proteomes" id="UP001628078"/>
    </source>
</evidence>
<sequence>MLEQLTLGRYIPGQSWLHRLDPRAKLLLALYLIVMAFLTTTWTTYVLLFAFVGGLIWLTGLSLSYFIRGIGPLIWLIVFTALLQLLFTPGGHVYWHWGVLMITQTGIELSTAVFLRFLLIITVATVLTLTTAPLAIADGVESMLRPLRVVHFPVAQTALMLSVALRFVPTLLDEAQTIMNAQRARGVEFNNGGLIKRLRAIVPLLIPLFVGAIGRADDLATAMEARGYQGSEHRTRYRVIHWHGFDTGAVIVVIVLNIVLVFLRHLG</sequence>
<accession>A0ABQ5JNU2</accession>
<evidence type="ECO:0000256" key="1">
    <source>
        <dbReference type="ARBA" id="ARBA00004651"/>
    </source>
</evidence>
<feature type="transmembrane region" description="Helical" evidence="9">
    <location>
        <begin position="73"/>
        <end position="95"/>
    </location>
</feature>
<dbReference type="CDD" id="cd16914">
    <property type="entry name" value="EcfT"/>
    <property type="match status" value="1"/>
</dbReference>
<evidence type="ECO:0000256" key="6">
    <source>
        <dbReference type="ARBA" id="ARBA00022692"/>
    </source>
</evidence>
<evidence type="ECO:0000313" key="10">
    <source>
        <dbReference type="EMBL" id="GKT06228.1"/>
    </source>
</evidence>
<comment type="subunit">
    <text evidence="9">Forms a stable energy-coupling factor (ECF) transporter complex composed of 2 membrane-embedded substrate-binding proteins (S component), 2 ATP-binding proteins (A component) and 2 transmembrane proteins (T component).</text>
</comment>
<dbReference type="Pfam" id="PF02361">
    <property type="entry name" value="CbiQ"/>
    <property type="match status" value="1"/>
</dbReference>
<evidence type="ECO:0000256" key="9">
    <source>
        <dbReference type="HAMAP-Rule" id="MF_01461"/>
    </source>
</evidence>
<comment type="caution">
    <text evidence="10">The sequence shown here is derived from an EMBL/GenBank/DDBJ whole genome shotgun (WGS) entry which is preliminary data.</text>
</comment>
<evidence type="ECO:0000256" key="5">
    <source>
        <dbReference type="ARBA" id="ARBA00022475"/>
    </source>
</evidence>
<organism evidence="10 11">
    <name type="scientific">Furfurilactobacillus curtus</name>
    <dbReference type="NCBI Taxonomy" id="1746200"/>
    <lineage>
        <taxon>Bacteria</taxon>
        <taxon>Bacillati</taxon>
        <taxon>Bacillota</taxon>
        <taxon>Bacilli</taxon>
        <taxon>Lactobacillales</taxon>
        <taxon>Lactobacillaceae</taxon>
        <taxon>Furfurilactobacillus</taxon>
    </lineage>
</organism>
<dbReference type="EMBL" id="BQXO01000004">
    <property type="protein sequence ID" value="GKT06228.1"/>
    <property type="molecule type" value="Genomic_DNA"/>
</dbReference>
<evidence type="ECO:0000256" key="2">
    <source>
        <dbReference type="ARBA" id="ARBA00005660"/>
    </source>
</evidence>
<feature type="transmembrane region" description="Helical" evidence="9">
    <location>
        <begin position="149"/>
        <end position="168"/>
    </location>
</feature>
<dbReference type="InterPro" id="IPR051611">
    <property type="entry name" value="ECF_transporter_component"/>
</dbReference>
<keyword evidence="6 9" id="KW-0812">Transmembrane</keyword>
<dbReference type="Proteomes" id="UP001628078">
    <property type="component" value="Unassembled WGS sequence"/>
</dbReference>
<keyword evidence="8 9" id="KW-0472">Membrane</keyword>
<evidence type="ECO:0000256" key="8">
    <source>
        <dbReference type="ARBA" id="ARBA00023136"/>
    </source>
</evidence>
<keyword evidence="5 9" id="KW-1003">Cell membrane</keyword>
<feature type="transmembrane region" description="Helical" evidence="9">
    <location>
        <begin position="240"/>
        <end position="263"/>
    </location>
</feature>
<gene>
    <name evidence="10" type="primary">ecfT_2</name>
    <name evidence="9" type="synonym">ecfT</name>
    <name evidence="10" type="ORF">JCM31185_15150</name>
</gene>
<reference evidence="10 11" key="1">
    <citation type="submission" date="2022-03" db="EMBL/GenBank/DDBJ databases">
        <title>Draft genome sequence of Furfurilactobacillus curtus JCM 31185.</title>
        <authorList>
            <person name="Suzuki S."/>
            <person name="Endo A."/>
            <person name="Kajikawa A."/>
        </authorList>
    </citation>
    <scope>NUCLEOTIDE SEQUENCE [LARGE SCALE GENOMIC DNA]</scope>
    <source>
        <strain evidence="10 11">JCM 31185</strain>
    </source>
</reference>
<comment type="similarity">
    <text evidence="2 9">Belongs to the energy-coupling factor EcfT family.</text>
</comment>
<comment type="subcellular location">
    <subcellularLocation>
        <location evidence="1 9">Cell membrane</location>
        <topology evidence="1 9">Multi-pass membrane protein</topology>
    </subcellularLocation>
</comment>
<keyword evidence="4 9" id="KW-0813">Transport</keyword>
<feature type="transmembrane region" description="Helical" evidence="9">
    <location>
        <begin position="115"/>
        <end position="137"/>
    </location>
</feature>
<protein>
    <recommendedName>
        <fullName evidence="3 9">Energy-coupling factor transporter transmembrane protein EcfT</fullName>
        <shortName evidence="9">ECF transporter T component EcfT</shortName>
    </recommendedName>
</protein>
<evidence type="ECO:0000256" key="3">
    <source>
        <dbReference type="ARBA" id="ARBA00014042"/>
    </source>
</evidence>
<name>A0ABQ5JNU2_9LACO</name>
<dbReference type="PANTHER" id="PTHR34857">
    <property type="entry name" value="SLL0384 PROTEIN"/>
    <property type="match status" value="1"/>
</dbReference>
<proteinExistence type="inferred from homology"/>
<dbReference type="HAMAP" id="MF_01461">
    <property type="entry name" value="EcfT"/>
    <property type="match status" value="1"/>
</dbReference>
<keyword evidence="7 9" id="KW-1133">Transmembrane helix</keyword>
<dbReference type="PANTHER" id="PTHR34857:SF2">
    <property type="entry name" value="SLL0384 PROTEIN"/>
    <property type="match status" value="1"/>
</dbReference>
<dbReference type="RefSeq" id="WP_407884196.1">
    <property type="nucleotide sequence ID" value="NZ_BQXO01000004.1"/>
</dbReference>
<feature type="transmembrane region" description="Helical" evidence="9">
    <location>
        <begin position="24"/>
        <end position="42"/>
    </location>
</feature>
<dbReference type="InterPro" id="IPR024919">
    <property type="entry name" value="EcfT"/>
</dbReference>
<dbReference type="InterPro" id="IPR003339">
    <property type="entry name" value="ABC/ECF_trnsptr_transmembrane"/>
</dbReference>
<keyword evidence="11" id="KW-1185">Reference proteome</keyword>
<comment type="function">
    <text evidence="9">Transmembrane (T) component of an energy-coupling factor (ECF) ABC-transporter complex. Unlike classic ABC transporters this ECF transporter provides the energy necessary to transport a number of different substrates.</text>
</comment>